<sequence length="91" mass="10460">MAQQQKIRRFIMTGSIAAITATGAWYGAELKTRQEFKQEKQKALEATPEEKIAQLEIARERLVSKRKEMERKIAAVTARRIAKEQKNREGS</sequence>
<dbReference type="EMBL" id="KV744831">
    <property type="protein sequence ID" value="OCK84727.1"/>
    <property type="molecule type" value="Genomic_DNA"/>
</dbReference>
<name>A0A8E2EIP5_9PEZI</name>
<dbReference type="OrthoDB" id="5428081at2759"/>
<proteinExistence type="predicted"/>
<reference evidence="2 3" key="1">
    <citation type="journal article" date="2016" name="Nat. Commun.">
        <title>Ectomycorrhizal ecology is imprinted in the genome of the dominant symbiotic fungus Cenococcum geophilum.</title>
        <authorList>
            <consortium name="DOE Joint Genome Institute"/>
            <person name="Peter M."/>
            <person name="Kohler A."/>
            <person name="Ohm R.A."/>
            <person name="Kuo A."/>
            <person name="Krutzmann J."/>
            <person name="Morin E."/>
            <person name="Arend M."/>
            <person name="Barry K.W."/>
            <person name="Binder M."/>
            <person name="Choi C."/>
            <person name="Clum A."/>
            <person name="Copeland A."/>
            <person name="Grisel N."/>
            <person name="Haridas S."/>
            <person name="Kipfer T."/>
            <person name="LaButti K."/>
            <person name="Lindquist E."/>
            <person name="Lipzen A."/>
            <person name="Maire R."/>
            <person name="Meier B."/>
            <person name="Mihaltcheva S."/>
            <person name="Molinier V."/>
            <person name="Murat C."/>
            <person name="Poggeler S."/>
            <person name="Quandt C.A."/>
            <person name="Sperisen C."/>
            <person name="Tritt A."/>
            <person name="Tisserant E."/>
            <person name="Crous P.W."/>
            <person name="Henrissat B."/>
            <person name="Nehls U."/>
            <person name="Egli S."/>
            <person name="Spatafora J.W."/>
            <person name="Grigoriev I.V."/>
            <person name="Martin F.M."/>
        </authorList>
    </citation>
    <scope>NUCLEOTIDE SEQUENCE [LARGE SCALE GENOMIC DNA]</scope>
    <source>
        <strain evidence="2 3">CBS 459.81</strain>
    </source>
</reference>
<dbReference type="AlphaFoldDB" id="A0A8E2EIP5"/>
<keyword evidence="1" id="KW-0175">Coiled coil</keyword>
<organism evidence="2 3">
    <name type="scientific">Lepidopterella palustris CBS 459.81</name>
    <dbReference type="NCBI Taxonomy" id="1314670"/>
    <lineage>
        <taxon>Eukaryota</taxon>
        <taxon>Fungi</taxon>
        <taxon>Dikarya</taxon>
        <taxon>Ascomycota</taxon>
        <taxon>Pezizomycotina</taxon>
        <taxon>Dothideomycetes</taxon>
        <taxon>Pleosporomycetidae</taxon>
        <taxon>Mytilinidiales</taxon>
        <taxon>Argynnaceae</taxon>
        <taxon>Lepidopterella</taxon>
    </lineage>
</organism>
<evidence type="ECO:0000313" key="2">
    <source>
        <dbReference type="EMBL" id="OCK84727.1"/>
    </source>
</evidence>
<evidence type="ECO:0000256" key="1">
    <source>
        <dbReference type="SAM" id="Coils"/>
    </source>
</evidence>
<keyword evidence="3" id="KW-1185">Reference proteome</keyword>
<dbReference type="Proteomes" id="UP000250266">
    <property type="component" value="Unassembled WGS sequence"/>
</dbReference>
<accession>A0A8E2EIP5</accession>
<feature type="coiled-coil region" evidence="1">
    <location>
        <begin position="52"/>
        <end position="86"/>
    </location>
</feature>
<protein>
    <submittedName>
        <fullName evidence="2">Uncharacterized protein</fullName>
    </submittedName>
</protein>
<evidence type="ECO:0000313" key="3">
    <source>
        <dbReference type="Proteomes" id="UP000250266"/>
    </source>
</evidence>
<gene>
    <name evidence="2" type="ORF">K432DRAFT_400869</name>
</gene>